<evidence type="ECO:0000313" key="1">
    <source>
        <dbReference type="EMBL" id="CAB3986860.1"/>
    </source>
</evidence>
<dbReference type="EMBL" id="CACRXK020001083">
    <property type="protein sequence ID" value="CAB3986860.1"/>
    <property type="molecule type" value="Genomic_DNA"/>
</dbReference>
<feature type="non-terminal residue" evidence="1">
    <location>
        <position position="1"/>
    </location>
</feature>
<keyword evidence="2" id="KW-1185">Reference proteome</keyword>
<dbReference type="OrthoDB" id="5955834at2759"/>
<gene>
    <name evidence="1" type="ORF">PACLA_8A025359</name>
</gene>
<dbReference type="InterPro" id="IPR008042">
    <property type="entry name" value="Retrotrans_Pao"/>
</dbReference>
<dbReference type="PANTHER" id="PTHR47331">
    <property type="entry name" value="PHD-TYPE DOMAIN-CONTAINING PROTEIN"/>
    <property type="match status" value="1"/>
</dbReference>
<organism evidence="1 2">
    <name type="scientific">Paramuricea clavata</name>
    <name type="common">Red gorgonian</name>
    <name type="synonym">Violescent sea-whip</name>
    <dbReference type="NCBI Taxonomy" id="317549"/>
    <lineage>
        <taxon>Eukaryota</taxon>
        <taxon>Metazoa</taxon>
        <taxon>Cnidaria</taxon>
        <taxon>Anthozoa</taxon>
        <taxon>Octocorallia</taxon>
        <taxon>Malacalcyonacea</taxon>
        <taxon>Plexauridae</taxon>
        <taxon>Paramuricea</taxon>
    </lineage>
</organism>
<name>A0A7D9HNH3_PARCT</name>
<comment type="caution">
    <text evidence="1">The sequence shown here is derived from an EMBL/GenBank/DDBJ whole genome shotgun (WGS) entry which is preliminary data.</text>
</comment>
<evidence type="ECO:0000313" key="2">
    <source>
        <dbReference type="Proteomes" id="UP001152795"/>
    </source>
</evidence>
<dbReference type="Proteomes" id="UP001152795">
    <property type="component" value="Unassembled WGS sequence"/>
</dbReference>
<dbReference type="Pfam" id="PF05380">
    <property type="entry name" value="Peptidase_A17"/>
    <property type="match status" value="1"/>
</dbReference>
<accession>A0A7D9HNH3</accession>
<reference evidence="1" key="1">
    <citation type="submission" date="2020-04" db="EMBL/GenBank/DDBJ databases">
        <authorList>
            <person name="Alioto T."/>
            <person name="Alioto T."/>
            <person name="Gomez Garrido J."/>
        </authorList>
    </citation>
    <scope>NUCLEOTIDE SEQUENCE</scope>
    <source>
        <strain evidence="1">A484AB</strain>
    </source>
</reference>
<protein>
    <submittedName>
        <fullName evidence="1">Uncharacterized protein</fullName>
    </submittedName>
</protein>
<sequence>AQSALRVVILDNLAHKSLTLDRNNKVVLESIVKDDRANDLKDLDLRHDALPIQRSLGTYWCIESDTLGFRIQLKDKHCTRRGMLSTVCSVYDPLGIVAPVILIGRQILQDLCRDNYGWDDLVRNELLSRWEKWGSDLHLLEQVKLPRCVKPTGFGKPTKIEIHSFSDASDDGTHSGQFPLQRSIVDDMQRLTDGEETPRLRQKSEMYRRLDVGTVNSTYYFAKGPHDSLKCLESISRFLFRHSMRRRKETLDSCKVIHGDCEVQALDGKTSAALAGMWVTLINESTTEQLTACVETSPKMQSKVIPAIVSKQVKQNEASQDNMCRSLKVLYEKGLLSKEKYKAICRNIQTKFSGSLSTPRLVYYDKLIAFIKSVNLDNVHDFATTFCKANIGEFEEQVNGSYRDFCSYITTLAELYILVDQALGSESFFQHFGSLPYHFRVAIGADGAPFGKDDEATAWLVSFLNVGKHIQSEKDNFLICGANCSETHEGMMQYAKKLMHDIAYIENHPININSFNCKFTVELIPSDMKWLSAMAGELNNAAYYFSPFADVNNDNKATPNGTLGADPSCTWHPWDYEERVKVAKKVAAKTEQLSKTNVSSKTKRNKLLNFIKEQGSRQEYEPVLGKLIDCGFAEPLHNSNNAWGYLHNLMLEIALSKSNITPNCKEIDQLPANSTLVVYLTILKETVRVPRLVKKIKTWFGEGRKTSFAYRFTGKETKNVCRKFMFVLQALSNPADSPETQLRLASIAFCCIQLRDAVSYFSRVNITQVEVEKCKNSCLHFFNANVLLLRSVTPTIWTVGYAIPRHLQILFDRYGMGLGLNSMQGREAKHVRLSQFAKHSTKSTRWSMVLRHDYISNVWIREHEPSRLSYTKYKMHYIPNETELENSCYCGFPLSKDMHSCSICSSSIFKDVHKAAVAGCLTNEIRNILLI</sequence>
<proteinExistence type="predicted"/>
<dbReference type="AlphaFoldDB" id="A0A7D9HNH3"/>